<organism evidence="3 4">
    <name type="scientific">Xylaria hypoxylon</name>
    <dbReference type="NCBI Taxonomy" id="37992"/>
    <lineage>
        <taxon>Eukaryota</taxon>
        <taxon>Fungi</taxon>
        <taxon>Dikarya</taxon>
        <taxon>Ascomycota</taxon>
        <taxon>Pezizomycotina</taxon>
        <taxon>Sordariomycetes</taxon>
        <taxon>Xylariomycetidae</taxon>
        <taxon>Xylariales</taxon>
        <taxon>Xylariaceae</taxon>
        <taxon>Xylaria</taxon>
    </lineage>
</organism>
<dbReference type="InterPro" id="IPR049450">
    <property type="entry name" value="ACOT8-like_C"/>
</dbReference>
<keyword evidence="4" id="KW-1185">Reference proteome</keyword>
<dbReference type="InterPro" id="IPR042171">
    <property type="entry name" value="Acyl-CoA_hotdog"/>
</dbReference>
<gene>
    <name evidence="3" type="ORF">E0Z10_g4729</name>
</gene>
<dbReference type="Pfam" id="PF20789">
    <property type="entry name" value="4HBT_3C"/>
    <property type="match status" value="1"/>
</dbReference>
<dbReference type="STRING" id="37992.A0A4Z0YX99"/>
<protein>
    <recommendedName>
        <fullName evidence="5">Thioesterase family protein</fullName>
    </recommendedName>
</protein>
<evidence type="ECO:0008006" key="5">
    <source>
        <dbReference type="Google" id="ProtNLM"/>
    </source>
</evidence>
<dbReference type="PANTHER" id="PTHR38110:SF1">
    <property type="entry name" value="THIOESTERASE DOMAIN-CONTAINING PROTEIN"/>
    <property type="match status" value="1"/>
</dbReference>
<evidence type="ECO:0000259" key="2">
    <source>
        <dbReference type="Pfam" id="PF20789"/>
    </source>
</evidence>
<feature type="domain" description="Acyl-CoA thioesterase-like N-terminal HotDog" evidence="1">
    <location>
        <begin position="37"/>
        <end position="110"/>
    </location>
</feature>
<evidence type="ECO:0000259" key="1">
    <source>
        <dbReference type="Pfam" id="PF13622"/>
    </source>
</evidence>
<name>A0A4Z0YX99_9PEZI</name>
<dbReference type="InterPro" id="IPR052389">
    <property type="entry name" value="Sec_Metab_Biosynth-Assoc"/>
</dbReference>
<feature type="domain" description="Acyl-CoA thioesterase-like C-terminal" evidence="2">
    <location>
        <begin position="181"/>
        <end position="331"/>
    </location>
</feature>
<dbReference type="SUPFAM" id="SSF54637">
    <property type="entry name" value="Thioesterase/thiol ester dehydrase-isomerase"/>
    <property type="match status" value="1"/>
</dbReference>
<dbReference type="Gene3D" id="2.40.160.210">
    <property type="entry name" value="Acyl-CoA thioesterase, double hotdog domain"/>
    <property type="match status" value="2"/>
</dbReference>
<proteinExistence type="predicted"/>
<sequence>MILIALERQTSSRPRPTCLASASDICFRNGAGQLVLVPNGGYVASCMLAAANAHLASRDQPDTLTAHFEYPTKASPGPAIVTIEDVKLGRSQLSTLHLTLWQGGLQSQKPWITPSVSKRITLAYTTHADLRTFGGLSMPTGYEASPAAAMPEPLPDFQVLQVNTADNAWQESELPPNSGPLHSLRNWRFYLPRAEPPTAGVLDMWIRATSGERIKQNALPYVVDSFPFNMHAYLAAPELRELFFTPPLRATKSASSAARDEDGQVSARASLWLPTVVMNLEVKTVLPEEGVKWLAVRVTSKQIKDGRFDLEVLVRNVEGEIVVLSHHVSLILSIERNMTKQNSSTNASL</sequence>
<accession>A0A4Z0YX99</accession>
<dbReference type="InterPro" id="IPR049449">
    <property type="entry name" value="TesB_ACOT8-like_N"/>
</dbReference>
<reference evidence="3 4" key="1">
    <citation type="submission" date="2019-03" db="EMBL/GenBank/DDBJ databases">
        <title>Draft genome sequence of Xylaria hypoxylon DSM 108379, a ubiquitous saprotrophic-parasitic fungi on hardwood.</title>
        <authorList>
            <person name="Buettner E."/>
            <person name="Leonhardt S."/>
            <person name="Gebauer A.M."/>
            <person name="Liers C."/>
            <person name="Hofrichter M."/>
            <person name="Kellner H."/>
        </authorList>
    </citation>
    <scope>NUCLEOTIDE SEQUENCE [LARGE SCALE GENOMIC DNA]</scope>
    <source>
        <strain evidence="3 4">DSM 108379</strain>
    </source>
</reference>
<dbReference type="Pfam" id="PF13622">
    <property type="entry name" value="4HBT_3"/>
    <property type="match status" value="1"/>
</dbReference>
<evidence type="ECO:0000313" key="4">
    <source>
        <dbReference type="Proteomes" id="UP000297716"/>
    </source>
</evidence>
<dbReference type="PANTHER" id="PTHR38110">
    <property type="entry name" value="CHROMOSOME 23, WHOLE GENOME SHOTGUN SEQUENCE"/>
    <property type="match status" value="1"/>
</dbReference>
<dbReference type="InterPro" id="IPR029069">
    <property type="entry name" value="HotDog_dom_sf"/>
</dbReference>
<dbReference type="EMBL" id="SKBN01000077">
    <property type="protein sequence ID" value="TGJ84051.1"/>
    <property type="molecule type" value="Genomic_DNA"/>
</dbReference>
<dbReference type="OrthoDB" id="2532955at2759"/>
<evidence type="ECO:0000313" key="3">
    <source>
        <dbReference type="EMBL" id="TGJ84051.1"/>
    </source>
</evidence>
<dbReference type="Proteomes" id="UP000297716">
    <property type="component" value="Unassembled WGS sequence"/>
</dbReference>
<comment type="caution">
    <text evidence="3">The sequence shown here is derived from an EMBL/GenBank/DDBJ whole genome shotgun (WGS) entry which is preliminary data.</text>
</comment>
<dbReference type="AlphaFoldDB" id="A0A4Z0YX99"/>